<dbReference type="STRING" id="13706.A0A1X2HGP6"/>
<name>A0A1X2HGP6_SYNRA</name>
<feature type="binding site" evidence="8">
    <location>
        <position position="128"/>
    </location>
    <ligand>
        <name>Mn(2+)</name>
        <dbReference type="ChEBI" id="CHEBI:29035"/>
        <label>1</label>
    </ligand>
</feature>
<dbReference type="CDD" id="cd09989">
    <property type="entry name" value="Arginase"/>
    <property type="match status" value="1"/>
</dbReference>
<proteinExistence type="inferred from homology"/>
<feature type="binding site" evidence="8">
    <location>
        <position position="105"/>
    </location>
    <ligand>
        <name>Mn(2+)</name>
        <dbReference type="ChEBI" id="CHEBI:29035"/>
        <label>1</label>
    </ligand>
</feature>
<keyword evidence="7 8" id="KW-0464">Manganese</keyword>
<dbReference type="PROSITE" id="PS51409">
    <property type="entry name" value="ARGINASE_2"/>
    <property type="match status" value="1"/>
</dbReference>
<dbReference type="InterPro" id="IPR006035">
    <property type="entry name" value="Ureohydrolase"/>
</dbReference>
<dbReference type="GO" id="GO:0000050">
    <property type="term" value="P:urea cycle"/>
    <property type="evidence" value="ECO:0007669"/>
    <property type="project" value="UniProtKB-UniPathway"/>
</dbReference>
<dbReference type="GO" id="GO:0005634">
    <property type="term" value="C:nucleus"/>
    <property type="evidence" value="ECO:0007669"/>
    <property type="project" value="TreeGrafter"/>
</dbReference>
<evidence type="ECO:0000256" key="6">
    <source>
        <dbReference type="ARBA" id="ARBA00022801"/>
    </source>
</evidence>
<dbReference type="EC" id="3.5.3.1" evidence="2 11"/>
<reference evidence="12 13" key="1">
    <citation type="submission" date="2016-07" db="EMBL/GenBank/DDBJ databases">
        <title>Pervasive Adenine N6-methylation of Active Genes in Fungi.</title>
        <authorList>
            <consortium name="DOE Joint Genome Institute"/>
            <person name="Mondo S.J."/>
            <person name="Dannebaum R.O."/>
            <person name="Kuo R.C."/>
            <person name="Labutti K."/>
            <person name="Haridas S."/>
            <person name="Kuo A."/>
            <person name="Salamov A."/>
            <person name="Ahrendt S.R."/>
            <person name="Lipzen A."/>
            <person name="Sullivan W."/>
            <person name="Andreopoulos W.B."/>
            <person name="Clum A."/>
            <person name="Lindquist E."/>
            <person name="Daum C."/>
            <person name="Ramamoorthy G.K."/>
            <person name="Gryganskyi A."/>
            <person name="Culley D."/>
            <person name="Magnuson J.K."/>
            <person name="James T.Y."/>
            <person name="O'Malley M.A."/>
            <person name="Stajich J.E."/>
            <person name="Spatafora J.W."/>
            <person name="Visel A."/>
            <person name="Grigoriev I.V."/>
        </authorList>
    </citation>
    <scope>NUCLEOTIDE SEQUENCE [LARGE SCALE GENOMIC DNA]</scope>
    <source>
        <strain evidence="12 13">NRRL 2496</strain>
    </source>
</reference>
<evidence type="ECO:0000256" key="1">
    <source>
        <dbReference type="ARBA" id="ARBA00005098"/>
    </source>
</evidence>
<feature type="binding site" evidence="8">
    <location>
        <position position="132"/>
    </location>
    <ligand>
        <name>Mn(2+)</name>
        <dbReference type="ChEBI" id="CHEBI:29035"/>
        <label>1</label>
    </ligand>
</feature>
<dbReference type="InterPro" id="IPR023696">
    <property type="entry name" value="Ureohydrolase_dom_sf"/>
</dbReference>
<evidence type="ECO:0000256" key="11">
    <source>
        <dbReference type="RuleBase" id="RU361159"/>
    </source>
</evidence>
<dbReference type="GO" id="GO:0005829">
    <property type="term" value="C:cytosol"/>
    <property type="evidence" value="ECO:0007669"/>
    <property type="project" value="TreeGrafter"/>
</dbReference>
<dbReference type="InParanoid" id="A0A1X2HGP6"/>
<dbReference type="InterPro" id="IPR020855">
    <property type="entry name" value="Ureohydrolase_Mn_BS"/>
</dbReference>
<dbReference type="Gene3D" id="3.40.800.10">
    <property type="entry name" value="Ureohydrolase domain"/>
    <property type="match status" value="1"/>
</dbReference>
<sequence>MVQSRTRNVSIIGVPFNGGQPHTGVEQGPDRLIEFGLKSQLEELGWQVDYESNHDRVAQLKPDQDPDVKNLKKPKYVSAVTRAVSSQIAERAKRGDFVLTLGGDHSIALATVSGVFSAYPDACLIWVDAHADINTPEATESGNIHGCPLSFLTGIAQGHPDFAWVQPCLDTQRLVYIGLRDVDNFEKQIIKEKNIKAFSMHHVDKYGIGKIVEMALDHVNPKRDRPIHMSFDVDALDPSVAPSTGTPVRGGLTFREGHYICEAVAETGLLVAADVVEVNPSLEDETAAFQTVQVGCSLARCCLGESLL</sequence>
<dbReference type="PRINTS" id="PR00116">
    <property type="entry name" value="ARGINASE"/>
</dbReference>
<accession>A0A1X2HGP6</accession>
<evidence type="ECO:0000256" key="8">
    <source>
        <dbReference type="PIRSR" id="PIRSR036979-1"/>
    </source>
</evidence>
<keyword evidence="5 8" id="KW-0479">Metal-binding</keyword>
<dbReference type="Pfam" id="PF00491">
    <property type="entry name" value="Arginase"/>
    <property type="match status" value="1"/>
</dbReference>
<dbReference type="GO" id="GO:0004053">
    <property type="term" value="F:arginase activity"/>
    <property type="evidence" value="ECO:0007669"/>
    <property type="project" value="UniProtKB-EC"/>
</dbReference>
<dbReference type="PIRSF" id="PIRSF036979">
    <property type="entry name" value="Arginase"/>
    <property type="match status" value="1"/>
</dbReference>
<dbReference type="GO" id="GO:0030145">
    <property type="term" value="F:manganese ion binding"/>
    <property type="evidence" value="ECO:0007669"/>
    <property type="project" value="TreeGrafter"/>
</dbReference>
<dbReference type="SUPFAM" id="SSF52768">
    <property type="entry name" value="Arginase/deacetylase"/>
    <property type="match status" value="1"/>
</dbReference>
<comment type="cofactor">
    <cofactor evidence="8 11">
        <name>Mn(2+)</name>
        <dbReference type="ChEBI" id="CHEBI:29035"/>
    </cofactor>
    <text evidence="8 11">Binds 2 manganese ions per subunit.</text>
</comment>
<dbReference type="OMA" id="YKEFRYA"/>
<dbReference type="GO" id="GO:0006525">
    <property type="term" value="P:arginine metabolic process"/>
    <property type="evidence" value="ECO:0007669"/>
    <property type="project" value="UniProtKB-KW"/>
</dbReference>
<dbReference type="OrthoDB" id="9992747at2759"/>
<feature type="binding site" evidence="8">
    <location>
        <position position="130"/>
    </location>
    <ligand>
        <name>Mn(2+)</name>
        <dbReference type="ChEBI" id="CHEBI:29035"/>
        <label>1</label>
    </ligand>
</feature>
<dbReference type="PANTHER" id="PTHR43782:SF3">
    <property type="entry name" value="ARGINASE"/>
    <property type="match status" value="1"/>
</dbReference>
<feature type="binding site" evidence="8">
    <location>
        <position position="232"/>
    </location>
    <ligand>
        <name>Mn(2+)</name>
        <dbReference type="ChEBI" id="CHEBI:29035"/>
        <label>2</label>
    </ligand>
</feature>
<evidence type="ECO:0000256" key="2">
    <source>
        <dbReference type="ARBA" id="ARBA00012168"/>
    </source>
</evidence>
<organism evidence="12 13">
    <name type="scientific">Syncephalastrum racemosum</name>
    <name type="common">Filamentous fungus</name>
    <dbReference type="NCBI Taxonomy" id="13706"/>
    <lineage>
        <taxon>Eukaryota</taxon>
        <taxon>Fungi</taxon>
        <taxon>Fungi incertae sedis</taxon>
        <taxon>Mucoromycota</taxon>
        <taxon>Mucoromycotina</taxon>
        <taxon>Mucoromycetes</taxon>
        <taxon>Mucorales</taxon>
        <taxon>Syncephalastraceae</taxon>
        <taxon>Syncephalastrum</taxon>
    </lineage>
</organism>
<dbReference type="FunCoup" id="A0A1X2HGP6">
    <property type="interactions" value="410"/>
</dbReference>
<comment type="catalytic activity">
    <reaction evidence="11">
        <text>L-arginine + H2O = urea + L-ornithine</text>
        <dbReference type="Rhea" id="RHEA:20569"/>
        <dbReference type="ChEBI" id="CHEBI:15377"/>
        <dbReference type="ChEBI" id="CHEBI:16199"/>
        <dbReference type="ChEBI" id="CHEBI:32682"/>
        <dbReference type="ChEBI" id="CHEBI:46911"/>
        <dbReference type="EC" id="3.5.3.1"/>
    </reaction>
</comment>
<feature type="binding site" evidence="8">
    <location>
        <position position="234"/>
    </location>
    <ligand>
        <name>Mn(2+)</name>
        <dbReference type="ChEBI" id="CHEBI:29035"/>
        <label>2</label>
    </ligand>
</feature>
<dbReference type="EMBL" id="MCGN01000004">
    <property type="protein sequence ID" value="ORY98069.1"/>
    <property type="molecule type" value="Genomic_DNA"/>
</dbReference>
<comment type="similarity">
    <text evidence="9 10">Belongs to the arginase family.</text>
</comment>
<dbReference type="NCBIfam" id="TIGR01229">
    <property type="entry name" value="rocF_arginase"/>
    <property type="match status" value="1"/>
</dbReference>
<keyword evidence="13" id="KW-1185">Reference proteome</keyword>
<evidence type="ECO:0000256" key="10">
    <source>
        <dbReference type="RuleBase" id="RU003684"/>
    </source>
</evidence>
<dbReference type="PANTHER" id="PTHR43782">
    <property type="entry name" value="ARGINASE"/>
    <property type="match status" value="1"/>
</dbReference>
<dbReference type="AlphaFoldDB" id="A0A1X2HGP6"/>
<comment type="caution">
    <text evidence="12">The sequence shown here is derived from an EMBL/GenBank/DDBJ whole genome shotgun (WGS) entry which is preliminary data.</text>
</comment>
<evidence type="ECO:0000256" key="4">
    <source>
        <dbReference type="ARBA" id="ARBA00022503"/>
    </source>
</evidence>
<dbReference type="UniPathway" id="UPA00158">
    <property type="reaction ID" value="UER00270"/>
</dbReference>
<protein>
    <recommendedName>
        <fullName evidence="3 11">Arginase</fullName>
        <ecNumber evidence="2 11">3.5.3.1</ecNumber>
    </recommendedName>
</protein>
<keyword evidence="4 11" id="KW-0056">Arginine metabolism</keyword>
<dbReference type="InterPro" id="IPR014033">
    <property type="entry name" value="Arginase"/>
</dbReference>
<evidence type="ECO:0000256" key="3">
    <source>
        <dbReference type="ARBA" id="ARBA00018123"/>
    </source>
</evidence>
<evidence type="ECO:0000313" key="13">
    <source>
        <dbReference type="Proteomes" id="UP000242180"/>
    </source>
</evidence>
<dbReference type="Proteomes" id="UP000242180">
    <property type="component" value="Unassembled WGS sequence"/>
</dbReference>
<evidence type="ECO:0000256" key="5">
    <source>
        <dbReference type="ARBA" id="ARBA00022723"/>
    </source>
</evidence>
<keyword evidence="6 10" id="KW-0378">Hydrolase</keyword>
<dbReference type="PROSITE" id="PS01053">
    <property type="entry name" value="ARGINASE_1"/>
    <property type="match status" value="1"/>
</dbReference>
<evidence type="ECO:0000313" key="12">
    <source>
        <dbReference type="EMBL" id="ORY98069.1"/>
    </source>
</evidence>
<comment type="pathway">
    <text evidence="1">Nitrogen metabolism; urea cycle; L-ornithine and urea from L-arginine: step 1/1.</text>
</comment>
<dbReference type="FunFam" id="3.40.800.10:FF:000009">
    <property type="entry name" value="Arginase"/>
    <property type="match status" value="1"/>
</dbReference>
<gene>
    <name evidence="12" type="ORF">BCR43DRAFT_490815</name>
</gene>
<evidence type="ECO:0000256" key="9">
    <source>
        <dbReference type="PROSITE-ProRule" id="PRU00742"/>
    </source>
</evidence>
<evidence type="ECO:0000256" key="7">
    <source>
        <dbReference type="ARBA" id="ARBA00023211"/>
    </source>
</evidence>